<dbReference type="STRING" id="178355.SAMN04488062_12049"/>
<keyword evidence="3" id="KW-1185">Reference proteome</keyword>
<dbReference type="EMBL" id="FNDB01000020">
    <property type="protein sequence ID" value="SDI02546.1"/>
    <property type="molecule type" value="Genomic_DNA"/>
</dbReference>
<accession>A0A1G8H7D8</accession>
<organism evidence="2 3">
    <name type="scientific">Flavobacterium omnivorum</name>
    <dbReference type="NCBI Taxonomy" id="178355"/>
    <lineage>
        <taxon>Bacteria</taxon>
        <taxon>Pseudomonadati</taxon>
        <taxon>Bacteroidota</taxon>
        <taxon>Flavobacteriia</taxon>
        <taxon>Flavobacteriales</taxon>
        <taxon>Flavobacteriaceae</taxon>
        <taxon>Flavobacterium</taxon>
    </lineage>
</organism>
<reference evidence="3" key="1">
    <citation type="submission" date="2016-10" db="EMBL/GenBank/DDBJ databases">
        <authorList>
            <person name="Varghese N."/>
            <person name="Submissions S."/>
        </authorList>
    </citation>
    <scope>NUCLEOTIDE SEQUENCE [LARGE SCALE GENOMIC DNA]</scope>
    <source>
        <strain evidence="3">CGMCC 1.2747</strain>
    </source>
</reference>
<dbReference type="RefSeq" id="WP_091258973.1">
    <property type="nucleotide sequence ID" value="NZ_FNDB01000020.1"/>
</dbReference>
<evidence type="ECO:0000313" key="3">
    <source>
        <dbReference type="Proteomes" id="UP000199274"/>
    </source>
</evidence>
<dbReference type="Pfam" id="PF20279">
    <property type="entry name" value="CTD12"/>
    <property type="match status" value="1"/>
</dbReference>
<proteinExistence type="predicted"/>
<evidence type="ECO:0000259" key="1">
    <source>
        <dbReference type="Pfam" id="PF20279"/>
    </source>
</evidence>
<dbReference type="OrthoDB" id="7820209at2"/>
<name>A0A1G8H7D8_9FLAO</name>
<dbReference type="InterPro" id="IPR046917">
    <property type="entry name" value="ABC-3C_CTD12"/>
</dbReference>
<protein>
    <recommendedName>
        <fullName evidence="1">ABC-three component systems C-terminal domain-containing protein</fullName>
    </recommendedName>
</protein>
<dbReference type="AlphaFoldDB" id="A0A1G8H7D8"/>
<evidence type="ECO:0000313" key="2">
    <source>
        <dbReference type="EMBL" id="SDI02546.1"/>
    </source>
</evidence>
<gene>
    <name evidence="2" type="ORF">SAMN04488062_12049</name>
</gene>
<feature type="domain" description="ABC-three component systems C-terminal" evidence="1">
    <location>
        <begin position="163"/>
        <end position="309"/>
    </location>
</feature>
<sequence length="311" mass="36282">MDYRLELLNESQFENLVNRVCQDILGIGMISFSAGKDGGRDGKFTGTASKYPSGIDSWKGKFIIQAKHTANPIASCSDSDFKKTIGIEIEKVKTLKIEGDIDCYMIFTNRKYSGIEGERLVRKINDETGLENVVIVGKETLNDLYINPNKQIIREFQLDLHHIPFDFSEEEIKDIILEFHSEFPKIKSSLETEVNRIQFDFDRIKIEEKNKKNELGKDYYENEILNHSLQDFEKIESFLGDPRNEEYKEQYFDTASELRNLIQVKRANFATFEEIFIFIFKQISDGNKIKGKRHIFTLLHYMYYECLIGVK</sequence>
<dbReference type="Proteomes" id="UP000199274">
    <property type="component" value="Unassembled WGS sequence"/>
</dbReference>